<dbReference type="AlphaFoldDB" id="A0A1C5JDM4"/>
<evidence type="ECO:0000313" key="4">
    <source>
        <dbReference type="Proteomes" id="UP000199360"/>
    </source>
</evidence>
<evidence type="ECO:0000256" key="2">
    <source>
        <dbReference type="SAM" id="Phobius"/>
    </source>
</evidence>
<organism evidence="3 4">
    <name type="scientific">Micromonospora humi</name>
    <dbReference type="NCBI Taxonomy" id="745366"/>
    <lineage>
        <taxon>Bacteria</taxon>
        <taxon>Bacillati</taxon>
        <taxon>Actinomycetota</taxon>
        <taxon>Actinomycetes</taxon>
        <taxon>Micromonosporales</taxon>
        <taxon>Micromonosporaceae</taxon>
        <taxon>Micromonospora</taxon>
    </lineage>
</organism>
<name>A0A1C5JDM4_9ACTN</name>
<sequence length="297" mass="31963">MTRFALVTTQPAGDPPALLTLGVWSTLVMATVFVGTLLSYLLRHRLERANAAIQGIREHEYVRSVQQPVAGVLVGAVGGYGINVATQGAGWPGYLGWLLGMPVPVAMVTWAAVRGVRRRRFDEQWPPDEVPADDPVEVRGTLRRVVREGAEPAPADPAALDRALRLLLDEVLPALRARRDRGPRRWLRDHRAVTALVLGWAALTLGAVAAVAVPHLAGGRPGAWAVLGGAALVIPALAGGQLVVLYRHSRFRSGALAGEVERSAGAVRRRITERRLGIAAESDGEPRRRRRPALPAD</sequence>
<reference evidence="4" key="1">
    <citation type="submission" date="2016-06" db="EMBL/GenBank/DDBJ databases">
        <authorList>
            <person name="Varghese N."/>
            <person name="Submissions Spin"/>
        </authorList>
    </citation>
    <scope>NUCLEOTIDE SEQUENCE [LARGE SCALE GENOMIC DNA]</scope>
    <source>
        <strain evidence="4">DSM 45647</strain>
    </source>
</reference>
<dbReference type="EMBL" id="FMDM01000010">
    <property type="protein sequence ID" value="SCG68146.1"/>
    <property type="molecule type" value="Genomic_DNA"/>
</dbReference>
<feature type="transmembrane region" description="Helical" evidence="2">
    <location>
        <begin position="94"/>
        <end position="113"/>
    </location>
</feature>
<feature type="transmembrane region" description="Helical" evidence="2">
    <location>
        <begin position="223"/>
        <end position="246"/>
    </location>
</feature>
<feature type="compositionally biased region" description="Basic residues" evidence="1">
    <location>
        <begin position="287"/>
        <end position="297"/>
    </location>
</feature>
<dbReference type="RefSeq" id="WP_091066349.1">
    <property type="nucleotide sequence ID" value="NZ_FMDM01000010.1"/>
</dbReference>
<dbReference type="Proteomes" id="UP000199360">
    <property type="component" value="Unassembled WGS sequence"/>
</dbReference>
<accession>A0A1C5JDM4</accession>
<keyword evidence="2" id="KW-0472">Membrane</keyword>
<feature type="transmembrane region" description="Helical" evidence="2">
    <location>
        <begin position="61"/>
        <end position="82"/>
    </location>
</feature>
<protein>
    <submittedName>
        <fullName evidence="3">Uncharacterized protein</fullName>
    </submittedName>
</protein>
<dbReference type="STRING" id="745366.GA0070213_11061"/>
<dbReference type="OrthoDB" id="3400431at2"/>
<keyword evidence="2" id="KW-1133">Transmembrane helix</keyword>
<evidence type="ECO:0000256" key="1">
    <source>
        <dbReference type="SAM" id="MobiDB-lite"/>
    </source>
</evidence>
<feature type="transmembrane region" description="Helical" evidence="2">
    <location>
        <begin position="193"/>
        <end position="217"/>
    </location>
</feature>
<gene>
    <name evidence="3" type="ORF">GA0070213_11061</name>
</gene>
<proteinExistence type="predicted"/>
<keyword evidence="2" id="KW-0812">Transmembrane</keyword>
<keyword evidence="4" id="KW-1185">Reference proteome</keyword>
<feature type="region of interest" description="Disordered" evidence="1">
    <location>
        <begin position="278"/>
        <end position="297"/>
    </location>
</feature>
<evidence type="ECO:0000313" key="3">
    <source>
        <dbReference type="EMBL" id="SCG68146.1"/>
    </source>
</evidence>
<feature type="transmembrane region" description="Helical" evidence="2">
    <location>
        <begin position="21"/>
        <end position="41"/>
    </location>
</feature>